<organism evidence="4 5">
    <name type="scientific">Monoraphidium neglectum</name>
    <dbReference type="NCBI Taxonomy" id="145388"/>
    <lineage>
        <taxon>Eukaryota</taxon>
        <taxon>Viridiplantae</taxon>
        <taxon>Chlorophyta</taxon>
        <taxon>core chlorophytes</taxon>
        <taxon>Chlorophyceae</taxon>
        <taxon>CS clade</taxon>
        <taxon>Sphaeropleales</taxon>
        <taxon>Selenastraceae</taxon>
        <taxon>Monoraphidium</taxon>
    </lineage>
</organism>
<dbReference type="KEGG" id="mng:MNEG_16143"/>
<evidence type="ECO:0000256" key="2">
    <source>
        <dbReference type="SAM" id="MobiDB-lite"/>
    </source>
</evidence>
<evidence type="ECO:0000259" key="3">
    <source>
        <dbReference type="PROSITE" id="PS51011"/>
    </source>
</evidence>
<dbReference type="PROSITE" id="PS51011">
    <property type="entry name" value="ARID"/>
    <property type="match status" value="1"/>
</dbReference>
<keyword evidence="1" id="KW-0175">Coiled coil</keyword>
<dbReference type="Proteomes" id="UP000054498">
    <property type="component" value="Unassembled WGS sequence"/>
</dbReference>
<gene>
    <name evidence="4" type="ORF">MNEG_16143</name>
</gene>
<dbReference type="RefSeq" id="XP_013890840.1">
    <property type="nucleotide sequence ID" value="XM_014035386.1"/>
</dbReference>
<dbReference type="AlphaFoldDB" id="A0A0D2M8P1"/>
<dbReference type="InterPro" id="IPR001606">
    <property type="entry name" value="ARID_dom"/>
</dbReference>
<dbReference type="SMART" id="SM00501">
    <property type="entry name" value="BRIGHT"/>
    <property type="match status" value="1"/>
</dbReference>
<keyword evidence="5" id="KW-1185">Reference proteome</keyword>
<feature type="domain" description="ARID" evidence="3">
    <location>
        <begin position="132"/>
        <end position="226"/>
    </location>
</feature>
<evidence type="ECO:0000313" key="4">
    <source>
        <dbReference type="EMBL" id="KIY91820.1"/>
    </source>
</evidence>
<dbReference type="GO" id="GO:0003677">
    <property type="term" value="F:DNA binding"/>
    <property type="evidence" value="ECO:0007669"/>
    <property type="project" value="InterPro"/>
</dbReference>
<name>A0A0D2M8P1_9CHLO</name>
<dbReference type="SMART" id="SM01014">
    <property type="entry name" value="ARID"/>
    <property type="match status" value="1"/>
</dbReference>
<feature type="region of interest" description="Disordered" evidence="2">
    <location>
        <begin position="93"/>
        <end position="128"/>
    </location>
</feature>
<dbReference type="InterPro" id="IPR036431">
    <property type="entry name" value="ARID_dom_sf"/>
</dbReference>
<protein>
    <recommendedName>
        <fullName evidence="3">ARID domain-containing protein</fullName>
    </recommendedName>
</protein>
<evidence type="ECO:0000313" key="5">
    <source>
        <dbReference type="Proteomes" id="UP000054498"/>
    </source>
</evidence>
<feature type="coiled-coil region" evidence="1">
    <location>
        <begin position="53"/>
        <end position="84"/>
    </location>
</feature>
<reference evidence="4 5" key="1">
    <citation type="journal article" date="2013" name="BMC Genomics">
        <title>Reconstruction of the lipid metabolism for the microalga Monoraphidium neglectum from its genome sequence reveals characteristics suitable for biofuel production.</title>
        <authorList>
            <person name="Bogen C."/>
            <person name="Al-Dilaimi A."/>
            <person name="Albersmeier A."/>
            <person name="Wichmann J."/>
            <person name="Grundmann M."/>
            <person name="Rupp O."/>
            <person name="Lauersen K.J."/>
            <person name="Blifernez-Klassen O."/>
            <person name="Kalinowski J."/>
            <person name="Goesmann A."/>
            <person name="Mussgnug J.H."/>
            <person name="Kruse O."/>
        </authorList>
    </citation>
    <scope>NUCLEOTIDE SEQUENCE [LARGE SCALE GENOMIC DNA]</scope>
    <source>
        <strain evidence="4 5">SAG 48.87</strain>
    </source>
</reference>
<feature type="region of interest" description="Disordered" evidence="2">
    <location>
        <begin position="1"/>
        <end position="23"/>
    </location>
</feature>
<dbReference type="Pfam" id="PF01388">
    <property type="entry name" value="ARID"/>
    <property type="match status" value="1"/>
</dbReference>
<dbReference type="EMBL" id="KK106253">
    <property type="protein sequence ID" value="KIY91820.1"/>
    <property type="molecule type" value="Genomic_DNA"/>
</dbReference>
<dbReference type="SUPFAM" id="SSF46774">
    <property type="entry name" value="ARID-like"/>
    <property type="match status" value="1"/>
</dbReference>
<feature type="compositionally biased region" description="Low complexity" evidence="2">
    <location>
        <begin position="93"/>
        <end position="125"/>
    </location>
</feature>
<dbReference type="CDD" id="cd16100">
    <property type="entry name" value="ARID"/>
    <property type="match status" value="1"/>
</dbReference>
<evidence type="ECO:0000256" key="1">
    <source>
        <dbReference type="SAM" id="Coils"/>
    </source>
</evidence>
<accession>A0A0D2M8P1</accession>
<sequence length="278" mass="29644">MRAPAAPHLQQHRRAAPVPVAAAAAAQRPAAQVEREQHALLLHQLMLERERAVRAAAAAAAAAQQQQEEQEERERQQKLALQQRLLEEIIQQRAARAAAPQQQQPPQQQQQPRLALPRAPLAPLPGDGSEAVSVMGEYLAGLRPDLPPGVLPPGALSALPTAPDGRQIDLRRLFSSAVARGGHLWVTLLGRWGEVGEELGVGGAEAGAALQAAYERLLLRFERMYDAEGYLRATGRPSPIAVAEAAATAAAAPRPPAASVLGRAGQLQTMRALLLARN</sequence>
<dbReference type="GeneID" id="25733874"/>
<proteinExistence type="predicted"/>
<dbReference type="Gene3D" id="1.10.150.60">
    <property type="entry name" value="ARID DNA-binding domain"/>
    <property type="match status" value="1"/>
</dbReference>